<dbReference type="Pfam" id="PF00789">
    <property type="entry name" value="UBX"/>
    <property type="match status" value="1"/>
</dbReference>
<dbReference type="InterPro" id="IPR003903">
    <property type="entry name" value="UIM_dom"/>
</dbReference>
<sequence>MGRPQQDVIETFMSVTGASEAVALQKLEEHGGDLSAALNAHFSEGERVNSRPTEAPASHDDIMDIDEPINVETVGRPFPVLLASGSLNPFSLLDEHIGRTSFGRRGGVDVRSRAPRISHPREVREIPIEFKGDNNHSGPSSHGPNIEFLTENDTMVGPETFGHVTVDEEDEDLPVALNASVPGQTEERYDHPRGTVLEPSAPQVGMVADNNDIEEEMIKAAIEASKRDTQGYSSLEFDAPNVPYSGQLPERHHSLEDPELALAVSLSLKTGEQERTPHEKSVLIDQMGHASSSSIVELDEKTKPTFSRRQEPGTSSSGTRQFLSEGNRSHEDELEEIDEQPLVRRNSRNIASEAGNSSKEAIQLDDSPPSSPQTRDVGTYPQNNREADEWGGITSEEHDEAVMLEAAMFGGIPERNTYKFSYPDHQEVQVGPGRHTGFYPWTHRPPSPTLAAQRMLREQQDDEYLAALQADREKELKAMQEAELRHLEETAAREAALQKEKYQEEEIRKKKLEEEEFERALTAKLASLPVEPSTDDENAVTLLVRMPDGSRHGRRFLKSDKLQSLFDFIDTGRVAKPRTYKLVRPYPRRAFGEEESGLSFSDLGLTSKQEALFLELI</sequence>
<dbReference type="PROSITE" id="PS50033">
    <property type="entry name" value="UBX"/>
    <property type="match status" value="1"/>
</dbReference>
<dbReference type="Pfam" id="PF14555">
    <property type="entry name" value="UBA_4"/>
    <property type="match status" value="1"/>
</dbReference>
<evidence type="ECO:0000256" key="2">
    <source>
        <dbReference type="SAM" id="MobiDB-lite"/>
    </source>
</evidence>
<dbReference type="SMART" id="SM00726">
    <property type="entry name" value="UIM"/>
    <property type="match status" value="3"/>
</dbReference>
<feature type="domain" description="UBX" evidence="3">
    <location>
        <begin position="535"/>
        <end position="613"/>
    </location>
</feature>
<dbReference type="InterPro" id="IPR009060">
    <property type="entry name" value="UBA-like_sf"/>
</dbReference>
<evidence type="ECO:0000256" key="1">
    <source>
        <dbReference type="SAM" id="Coils"/>
    </source>
</evidence>
<dbReference type="EMBL" id="LR743589">
    <property type="protein sequence ID" value="CAA2616641.1"/>
    <property type="molecule type" value="Genomic_DNA"/>
</dbReference>
<dbReference type="AlphaFoldDB" id="A0A7I8IEU6"/>
<dbReference type="PANTHER" id="PTHR23322">
    <property type="entry name" value="FAS-ASSOCIATED PROTEIN"/>
    <property type="match status" value="1"/>
</dbReference>
<reference evidence="4 5" key="1">
    <citation type="submission" date="2019-12" db="EMBL/GenBank/DDBJ databases">
        <authorList>
            <person name="Scholz U."/>
            <person name="Mascher M."/>
            <person name="Fiebig A."/>
        </authorList>
    </citation>
    <scope>NUCLEOTIDE SEQUENCE</scope>
</reference>
<feature type="compositionally biased region" description="Polar residues" evidence="2">
    <location>
        <begin position="312"/>
        <end position="326"/>
    </location>
</feature>
<keyword evidence="1" id="KW-0175">Coiled coil</keyword>
<dbReference type="SUPFAM" id="SSF54236">
    <property type="entry name" value="Ubiquitin-like"/>
    <property type="match status" value="1"/>
</dbReference>
<feature type="compositionally biased region" description="Polar residues" evidence="2">
    <location>
        <begin position="372"/>
        <end position="384"/>
    </location>
</feature>
<dbReference type="EMBL" id="CACRZD030000002">
    <property type="protein sequence ID" value="CAA6656317.1"/>
    <property type="molecule type" value="Genomic_DNA"/>
</dbReference>
<name>A0A7I8IEU6_SPIIN</name>
<organism evidence="4">
    <name type="scientific">Spirodela intermedia</name>
    <name type="common">Intermediate duckweed</name>
    <dbReference type="NCBI Taxonomy" id="51605"/>
    <lineage>
        <taxon>Eukaryota</taxon>
        <taxon>Viridiplantae</taxon>
        <taxon>Streptophyta</taxon>
        <taxon>Embryophyta</taxon>
        <taxon>Tracheophyta</taxon>
        <taxon>Spermatophyta</taxon>
        <taxon>Magnoliopsida</taxon>
        <taxon>Liliopsida</taxon>
        <taxon>Araceae</taxon>
        <taxon>Lemnoideae</taxon>
        <taxon>Spirodela</taxon>
    </lineage>
</organism>
<feature type="compositionally biased region" description="Basic and acidic residues" evidence="2">
    <location>
        <begin position="298"/>
        <end position="311"/>
    </location>
</feature>
<keyword evidence="5" id="KW-1185">Reference proteome</keyword>
<dbReference type="CDD" id="cd14351">
    <property type="entry name" value="UBA_Ubx1_like"/>
    <property type="match status" value="1"/>
</dbReference>
<dbReference type="PANTHER" id="PTHR23322:SF93">
    <property type="entry name" value="UBX DOMAIN-CONTAINING PROTEIN 8"/>
    <property type="match status" value="1"/>
</dbReference>
<gene>
    <name evidence="4" type="ORF">SI7747_02002857</name>
</gene>
<dbReference type="InterPro" id="IPR001012">
    <property type="entry name" value="UBX_dom"/>
</dbReference>
<dbReference type="CDD" id="cd01767">
    <property type="entry name" value="UBX"/>
    <property type="match status" value="1"/>
</dbReference>
<feature type="coiled-coil region" evidence="1">
    <location>
        <begin position="465"/>
        <end position="515"/>
    </location>
</feature>
<dbReference type="SUPFAM" id="SSF46934">
    <property type="entry name" value="UBA-like"/>
    <property type="match status" value="1"/>
</dbReference>
<feature type="compositionally biased region" description="Basic and acidic residues" evidence="2">
    <location>
        <begin position="271"/>
        <end position="282"/>
    </location>
</feature>
<proteinExistence type="predicted"/>
<dbReference type="Gene3D" id="6.10.140.100">
    <property type="match status" value="1"/>
</dbReference>
<feature type="compositionally biased region" description="Polar residues" evidence="2">
    <location>
        <begin position="348"/>
        <end position="360"/>
    </location>
</feature>
<dbReference type="Gene3D" id="3.10.20.90">
    <property type="entry name" value="Phosphatidylinositol 3-kinase Catalytic Subunit, Chain A, domain 1"/>
    <property type="match status" value="1"/>
</dbReference>
<accession>A0A7I8IEU6</accession>
<dbReference type="GO" id="GO:0043130">
    <property type="term" value="F:ubiquitin binding"/>
    <property type="evidence" value="ECO:0007669"/>
    <property type="project" value="TreeGrafter"/>
</dbReference>
<dbReference type="InterPro" id="IPR050730">
    <property type="entry name" value="UBX_domain-protein"/>
</dbReference>
<evidence type="ECO:0000313" key="5">
    <source>
        <dbReference type="Proteomes" id="UP001189122"/>
    </source>
</evidence>
<protein>
    <recommendedName>
        <fullName evidence="3">UBX domain-containing protein</fullName>
    </recommendedName>
</protein>
<evidence type="ECO:0000259" key="3">
    <source>
        <dbReference type="PROSITE" id="PS50033"/>
    </source>
</evidence>
<evidence type="ECO:0000313" key="4">
    <source>
        <dbReference type="EMBL" id="CAA2616641.1"/>
    </source>
</evidence>
<dbReference type="Gene3D" id="1.10.8.10">
    <property type="entry name" value="DNA helicase RuvA subunit, C-terminal domain"/>
    <property type="match status" value="1"/>
</dbReference>
<feature type="region of interest" description="Disordered" evidence="2">
    <location>
        <begin position="269"/>
        <end position="387"/>
    </location>
</feature>
<dbReference type="InterPro" id="IPR029071">
    <property type="entry name" value="Ubiquitin-like_domsf"/>
</dbReference>
<dbReference type="Proteomes" id="UP001189122">
    <property type="component" value="Unassembled WGS sequence"/>
</dbReference>
<dbReference type="SMART" id="SM00166">
    <property type="entry name" value="UBX"/>
    <property type="match status" value="1"/>
</dbReference>